<evidence type="ECO:0000256" key="1">
    <source>
        <dbReference type="SAM" id="MobiDB-lite"/>
    </source>
</evidence>
<proteinExistence type="predicted"/>
<dbReference type="EMBL" id="VOIH02000009">
    <property type="protein sequence ID" value="KAF3438398.1"/>
    <property type="molecule type" value="Genomic_DNA"/>
</dbReference>
<reference evidence="2" key="1">
    <citation type="submission" date="2020-03" db="EMBL/GenBank/DDBJ databases">
        <title>A high-quality chromosome-level genome assembly of a woody plant with both climbing and erect habits, Rhamnella rubrinervis.</title>
        <authorList>
            <person name="Lu Z."/>
            <person name="Yang Y."/>
            <person name="Zhu X."/>
            <person name="Sun Y."/>
        </authorList>
    </citation>
    <scope>NUCLEOTIDE SEQUENCE</scope>
    <source>
        <strain evidence="2">BYM</strain>
        <tissue evidence="2">Leaf</tissue>
    </source>
</reference>
<comment type="caution">
    <text evidence="2">The sequence shown here is derived from an EMBL/GenBank/DDBJ whole genome shotgun (WGS) entry which is preliminary data.</text>
</comment>
<protein>
    <submittedName>
        <fullName evidence="2">Uncharacterized protein</fullName>
    </submittedName>
</protein>
<feature type="compositionally biased region" description="Polar residues" evidence="1">
    <location>
        <begin position="66"/>
        <end position="87"/>
    </location>
</feature>
<sequence length="115" mass="12633">MGVDSRGRVGDNSTGCAWRNTKKVGLREKRFLGKCFWWWGGGIIETDRGQSCDTSLPPCCGRTRTRSSTSPNATSFCRHSHSGTSISPRHRQRGAPQSIATRGIHNAETTLRGVE</sequence>
<accession>A0A8K0E081</accession>
<evidence type="ECO:0000313" key="3">
    <source>
        <dbReference type="Proteomes" id="UP000796880"/>
    </source>
</evidence>
<feature type="region of interest" description="Disordered" evidence="1">
    <location>
        <begin position="62"/>
        <end position="115"/>
    </location>
</feature>
<keyword evidence="3" id="KW-1185">Reference proteome</keyword>
<dbReference type="AlphaFoldDB" id="A0A8K0E081"/>
<dbReference type="Proteomes" id="UP000796880">
    <property type="component" value="Unassembled WGS sequence"/>
</dbReference>
<gene>
    <name evidence="2" type="ORF">FNV43_RR21160</name>
</gene>
<organism evidence="2 3">
    <name type="scientific">Rhamnella rubrinervis</name>
    <dbReference type="NCBI Taxonomy" id="2594499"/>
    <lineage>
        <taxon>Eukaryota</taxon>
        <taxon>Viridiplantae</taxon>
        <taxon>Streptophyta</taxon>
        <taxon>Embryophyta</taxon>
        <taxon>Tracheophyta</taxon>
        <taxon>Spermatophyta</taxon>
        <taxon>Magnoliopsida</taxon>
        <taxon>eudicotyledons</taxon>
        <taxon>Gunneridae</taxon>
        <taxon>Pentapetalae</taxon>
        <taxon>rosids</taxon>
        <taxon>fabids</taxon>
        <taxon>Rosales</taxon>
        <taxon>Rhamnaceae</taxon>
        <taxon>rhamnoid group</taxon>
        <taxon>Rhamneae</taxon>
        <taxon>Rhamnella</taxon>
    </lineage>
</organism>
<evidence type="ECO:0000313" key="2">
    <source>
        <dbReference type="EMBL" id="KAF3438398.1"/>
    </source>
</evidence>
<name>A0A8K0E081_9ROSA</name>